<evidence type="ECO:0000313" key="11">
    <source>
        <dbReference type="Proteomes" id="UP000694394"/>
    </source>
</evidence>
<dbReference type="SUPFAM" id="SSF54001">
    <property type="entry name" value="Cysteine proteinases"/>
    <property type="match status" value="1"/>
</dbReference>
<dbReference type="Pfam" id="PF00443">
    <property type="entry name" value="UCH"/>
    <property type="match status" value="1"/>
</dbReference>
<reference evidence="10" key="2">
    <citation type="submission" date="2025-08" db="UniProtKB">
        <authorList>
            <consortium name="Ensembl"/>
        </authorList>
    </citation>
    <scope>IDENTIFICATION</scope>
</reference>
<evidence type="ECO:0000256" key="6">
    <source>
        <dbReference type="ARBA" id="ARBA00022807"/>
    </source>
</evidence>
<feature type="compositionally biased region" description="Basic and acidic residues" evidence="8">
    <location>
        <begin position="201"/>
        <end position="217"/>
    </location>
</feature>
<dbReference type="GO" id="GO:0006508">
    <property type="term" value="P:proteolysis"/>
    <property type="evidence" value="ECO:0007669"/>
    <property type="project" value="UniProtKB-KW"/>
</dbReference>
<dbReference type="PROSITE" id="PS00973">
    <property type="entry name" value="USP_2"/>
    <property type="match status" value="1"/>
</dbReference>
<dbReference type="GO" id="GO:0016579">
    <property type="term" value="P:protein deubiquitination"/>
    <property type="evidence" value="ECO:0007669"/>
    <property type="project" value="InterPro"/>
</dbReference>
<comment type="similarity">
    <text evidence="2 7">Belongs to the peptidase C19 family.</text>
</comment>
<dbReference type="InterPro" id="IPR032069">
    <property type="entry name" value="USP37-like_PH"/>
</dbReference>
<dbReference type="InterPro" id="IPR038765">
    <property type="entry name" value="Papain-like_cys_pep_sf"/>
</dbReference>
<comment type="function">
    <text evidence="7">Deubiquitinating enzyme that removes conjugated ubiquitin from specific proteins to regulate different cellular processes.</text>
</comment>
<comment type="catalytic activity">
    <reaction evidence="1 7">
        <text>Thiol-dependent hydrolysis of ester, thioester, amide, peptide and isopeptide bonds formed by the C-terminal Gly of ubiquitin (a 76-residue protein attached to proteins as an intracellular targeting signal).</text>
        <dbReference type="EC" id="3.4.19.12"/>
    </reaction>
</comment>
<reference evidence="10" key="1">
    <citation type="submission" date="2016-12" db="EMBL/GenBank/DDBJ databases">
        <title>Mouse lemur reference genome and diversity panel.</title>
        <authorList>
            <person name="Harris R."/>
            <person name="Larsen P."/>
            <person name="Liu Y."/>
            <person name="Hughes D.S."/>
            <person name="Murali S."/>
            <person name="Raveendran M."/>
            <person name="Korchina V."/>
            <person name="Wang M."/>
            <person name="Jhangiani S."/>
            <person name="Bandaranaike D."/>
            <person name="Bellair M."/>
            <person name="Blankenburg K."/>
            <person name="Chao H."/>
            <person name="Dahdouli M."/>
            <person name="Dinh H."/>
            <person name="Doddapaneni H."/>
            <person name="English A."/>
            <person name="Firestine M."/>
            <person name="Gnanaolivu R."/>
            <person name="Gross S."/>
            <person name="Hernandez B."/>
            <person name="Javaid M."/>
            <person name="Jayaseelan J."/>
            <person name="Jones J."/>
            <person name="Khan Z."/>
            <person name="Kovar C."/>
            <person name="Kurapati P."/>
            <person name="Le B."/>
            <person name="Lee S."/>
            <person name="Li M."/>
            <person name="Mathew T."/>
            <person name="Narasimhan A."/>
            <person name="Ngo D."/>
            <person name="Nguyen L."/>
            <person name="Okwuonu G."/>
            <person name="Ongeri F."/>
            <person name="Osuji N."/>
            <person name="Pu L.-L."/>
            <person name="Puazo M."/>
            <person name="Quiroz J."/>
            <person name="Raj R."/>
            <person name="Rajbhandari K."/>
            <person name="Reid J.G."/>
            <person name="Santibanez J."/>
            <person name="Sexton D."/>
            <person name="Skinner E."/>
            <person name="Vee V."/>
            <person name="Weissenberger G."/>
            <person name="Wu Y."/>
            <person name="Xin Y."/>
            <person name="Han Y."/>
            <person name="Campbell C."/>
            <person name="Brown A."/>
            <person name="Sullivan B."/>
            <person name="Shelton J."/>
            <person name="Brown S."/>
            <person name="Dudchenko O."/>
            <person name="Machol I."/>
            <person name="Durand N."/>
            <person name="Shamim M."/>
            <person name="Lieberman A."/>
            <person name="Muzny D.M."/>
            <person name="Richards S."/>
            <person name="Yoder A."/>
            <person name="Worley K.C."/>
            <person name="Rogers J."/>
            <person name="Gibbs R.A."/>
        </authorList>
    </citation>
    <scope>NUCLEOTIDE SEQUENCE [LARGE SCALE GENOMIC DNA]</scope>
</reference>
<dbReference type="GO" id="GO:0000082">
    <property type="term" value="P:G1/S transition of mitotic cell cycle"/>
    <property type="evidence" value="ECO:0007669"/>
    <property type="project" value="TreeGrafter"/>
</dbReference>
<keyword evidence="6 7" id="KW-0788">Thiol protease</keyword>
<dbReference type="PANTHER" id="PTHR24006:SF711">
    <property type="entry name" value="UBIQUITIN CARBOXYL-TERMINAL HYDROLASE 29"/>
    <property type="match status" value="1"/>
</dbReference>
<dbReference type="Gene3D" id="2.30.29.180">
    <property type="entry name" value="Ubiquitin carboxyl-terminal hydrolase 26/29/37, pleckstrin homology-like domain"/>
    <property type="match status" value="1"/>
</dbReference>
<feature type="compositionally biased region" description="Polar residues" evidence="8">
    <location>
        <begin position="720"/>
        <end position="730"/>
    </location>
</feature>
<dbReference type="GO" id="GO:0005829">
    <property type="term" value="C:cytosol"/>
    <property type="evidence" value="ECO:0007669"/>
    <property type="project" value="TreeGrafter"/>
</dbReference>
<evidence type="ECO:0000256" key="8">
    <source>
        <dbReference type="SAM" id="MobiDB-lite"/>
    </source>
</evidence>
<feature type="compositionally biased region" description="Basic and acidic residues" evidence="8">
    <location>
        <begin position="753"/>
        <end position="765"/>
    </location>
</feature>
<protein>
    <recommendedName>
        <fullName evidence="7">Ubiquitin carboxyl-terminal hydrolase</fullName>
        <ecNumber evidence="7">3.4.19.12</ecNumber>
    </recommendedName>
</protein>
<keyword evidence="5 7" id="KW-0378">Hydrolase</keyword>
<dbReference type="PROSITE" id="PS00972">
    <property type="entry name" value="USP_1"/>
    <property type="match status" value="1"/>
</dbReference>
<dbReference type="PROSITE" id="PS50235">
    <property type="entry name" value="USP_3"/>
    <property type="match status" value="1"/>
</dbReference>
<keyword evidence="11" id="KW-1185">Reference proteome</keyword>
<dbReference type="GO" id="GO:0005634">
    <property type="term" value="C:nucleus"/>
    <property type="evidence" value="ECO:0007669"/>
    <property type="project" value="TreeGrafter"/>
</dbReference>
<feature type="region of interest" description="Disordered" evidence="8">
    <location>
        <begin position="605"/>
        <end position="639"/>
    </location>
</feature>
<dbReference type="InterPro" id="IPR018200">
    <property type="entry name" value="USP_CS"/>
</dbReference>
<proteinExistence type="inferred from homology"/>
<dbReference type="Gene3D" id="3.90.70.10">
    <property type="entry name" value="Cysteine proteinases"/>
    <property type="match status" value="2"/>
</dbReference>
<evidence type="ECO:0000256" key="7">
    <source>
        <dbReference type="RuleBase" id="RU366025"/>
    </source>
</evidence>
<feature type="compositionally biased region" description="Polar residues" evidence="8">
    <location>
        <begin position="617"/>
        <end position="626"/>
    </location>
</feature>
<dbReference type="Proteomes" id="UP000694394">
    <property type="component" value="Chromosome 22"/>
</dbReference>
<feature type="domain" description="USP" evidence="9">
    <location>
        <begin position="280"/>
        <end position="883"/>
    </location>
</feature>
<reference evidence="10" key="3">
    <citation type="submission" date="2025-09" db="UniProtKB">
        <authorList>
            <consortium name="Ensembl"/>
        </authorList>
    </citation>
    <scope>IDENTIFICATION</scope>
</reference>
<feature type="compositionally biased region" description="Polar residues" evidence="8">
    <location>
        <begin position="223"/>
        <end position="243"/>
    </location>
</feature>
<sequence>MSPLRIHGFIQIWSKKTGTTGLKEALIETEEGEKDIKLVVIFKSTESIRVFQLSNNIRSVVLRHCEERQSHLHLTLQNNIALLIDKLSFHDAEQLKMFLDLAHQNKFQQSKSRNAKKGTDKTLFYKKCYEPRNGMPFPQKMPLLKPKSSTLVNKAFLENRGEKRKKLLSPYVETNDDCLKESDLTLNKKLKVGSSKHVTSNKKEPSSLKDLEKDRNLKLGSSFKPNSNRNPNEETTVPSTQTFSAQTGWAFPSEKEHSQDDPRWNNTQVSFDHHTEKLWKGFPNLGNTCYMNAILQSLFAVPSFANDLLMQGLPWEKIPSDSLIMSLSMLFALKDICNRETQKELLVNVKNAISAVAEIFSGNVQNDAHEFLGQCLDQLKEDVKKLNSRLEAVREPGAENSSPRMYVGNAVTKVFVCPVVANFEFELQLSITCKACSHTVLKTELNNYLSINLHQEEKTLPLSVQDSFDLFFKAEELEYHCEMCKHNSSVAMHRFSRLPRVLIVHLKRYSFNDAWLLVKNDQQIYIPKYLHLSSHCNERTKSPLPLSVPVGDHKALKGSQELSPEIISLLTLLAKPTSESSDSLVLHVAPEKNADLQRFQRNREAVNQEHHQRDLENGSQPQSKLVNSEDKTVSEKELPVADSVVEQGDDWLPAACEDEGKPAGSPGTHLTGIRLQEAPGNPELKKYEETNTSVELDLDTITESPSGLYEPKGIRIPEGSQGTAGELQQCTERRTNEESLQQALLPPPGRPSRKPDTQEHAEEALGRSAELRLQKANSSPLGALASAKSPGNKATLEMENTEAEAKEPKGNVKMTGALQAYRLVSVVSHIGNSVASGHYVSDTYDFQQQSWFTCNDLRVSEIPEARIQEARLRSGYIFFYMHLKKAENSQLLSTRAGVIPQGE</sequence>
<dbReference type="EMBL" id="ABDC03026337">
    <property type="status" value="NOT_ANNOTATED_CDS"/>
    <property type="molecule type" value="Genomic_DNA"/>
</dbReference>
<dbReference type="GeneTree" id="ENSGT00940000161929"/>
<feature type="region of interest" description="Disordered" evidence="8">
    <location>
        <begin position="193"/>
        <end position="243"/>
    </location>
</feature>
<evidence type="ECO:0000256" key="3">
    <source>
        <dbReference type="ARBA" id="ARBA00022670"/>
    </source>
</evidence>
<evidence type="ECO:0000259" key="9">
    <source>
        <dbReference type="PROSITE" id="PS50235"/>
    </source>
</evidence>
<keyword evidence="3 7" id="KW-0645">Protease</keyword>
<evidence type="ECO:0000256" key="5">
    <source>
        <dbReference type="ARBA" id="ARBA00022801"/>
    </source>
</evidence>
<evidence type="ECO:0000313" key="10">
    <source>
        <dbReference type="Ensembl" id="ENSMICP00000018658.2"/>
    </source>
</evidence>
<feature type="compositionally biased region" description="Basic and acidic residues" evidence="8">
    <location>
        <begin position="605"/>
        <end position="616"/>
    </location>
</feature>
<dbReference type="InterPro" id="IPR050164">
    <property type="entry name" value="Peptidase_C19"/>
</dbReference>
<dbReference type="InterPro" id="IPR038093">
    <property type="entry name" value="USP37-like_PH_sf"/>
</dbReference>
<dbReference type="Pfam" id="PF16674">
    <property type="entry name" value="UCH_N"/>
    <property type="match status" value="1"/>
</dbReference>
<dbReference type="AlphaFoldDB" id="A0A8C5VFG3"/>
<dbReference type="CDD" id="cd02257">
    <property type="entry name" value="Peptidase_C19"/>
    <property type="match status" value="2"/>
</dbReference>
<evidence type="ECO:0000256" key="1">
    <source>
        <dbReference type="ARBA" id="ARBA00000707"/>
    </source>
</evidence>
<gene>
    <name evidence="10" type="primary">USP29</name>
</gene>
<dbReference type="PANTHER" id="PTHR24006">
    <property type="entry name" value="UBIQUITIN CARBOXYL-TERMINAL HYDROLASE"/>
    <property type="match status" value="1"/>
</dbReference>
<dbReference type="FunFam" id="2.30.29.180:FF:000001">
    <property type="entry name" value="Ubiquitin carboxyl-terminal hydrolase 37"/>
    <property type="match status" value="1"/>
</dbReference>
<keyword evidence="4 7" id="KW-0833">Ubl conjugation pathway</keyword>
<dbReference type="InterPro" id="IPR028889">
    <property type="entry name" value="USP"/>
</dbReference>
<feature type="region of interest" description="Disordered" evidence="8">
    <location>
        <begin position="654"/>
        <end position="765"/>
    </location>
</feature>
<organism evidence="10 11">
    <name type="scientific">Microcebus murinus</name>
    <name type="common">Gray mouse lemur</name>
    <name type="synonym">Lemur murinus</name>
    <dbReference type="NCBI Taxonomy" id="30608"/>
    <lineage>
        <taxon>Eukaryota</taxon>
        <taxon>Metazoa</taxon>
        <taxon>Chordata</taxon>
        <taxon>Craniata</taxon>
        <taxon>Vertebrata</taxon>
        <taxon>Euteleostomi</taxon>
        <taxon>Mammalia</taxon>
        <taxon>Eutheria</taxon>
        <taxon>Euarchontoglires</taxon>
        <taxon>Primates</taxon>
        <taxon>Strepsirrhini</taxon>
        <taxon>Lemuriformes</taxon>
        <taxon>Cheirogaleidae</taxon>
        <taxon>Microcebus</taxon>
    </lineage>
</organism>
<feature type="compositionally biased region" description="Basic and acidic residues" evidence="8">
    <location>
        <begin position="627"/>
        <end position="639"/>
    </location>
</feature>
<accession>A0A8C5VFG3</accession>
<evidence type="ECO:0000256" key="2">
    <source>
        <dbReference type="ARBA" id="ARBA00009085"/>
    </source>
</evidence>
<dbReference type="Ensembl" id="ENSMICT00000041980.2">
    <property type="protein sequence ID" value="ENSMICP00000018658.2"/>
    <property type="gene ID" value="ENSMICG00000036798.2"/>
</dbReference>
<evidence type="ECO:0000256" key="4">
    <source>
        <dbReference type="ARBA" id="ARBA00022786"/>
    </source>
</evidence>
<dbReference type="EC" id="3.4.19.12" evidence="7"/>
<name>A0A8C5VFG3_MICMU</name>
<dbReference type="GO" id="GO:0004843">
    <property type="term" value="F:cysteine-type deubiquitinase activity"/>
    <property type="evidence" value="ECO:0007669"/>
    <property type="project" value="UniProtKB-UniRule"/>
</dbReference>
<dbReference type="InterPro" id="IPR001394">
    <property type="entry name" value="Peptidase_C19_UCH"/>
</dbReference>
<dbReference type="CDD" id="cd13312">
    <property type="entry name" value="PH_USP37_like"/>
    <property type="match status" value="1"/>
</dbReference>